<gene>
    <name evidence="8" type="ORF">CWE24_05085</name>
</gene>
<dbReference type="Proteomes" id="UP000286985">
    <property type="component" value="Unassembled WGS sequence"/>
</dbReference>
<keyword evidence="9" id="KW-1185">Reference proteome</keyword>
<accession>A0A432XMD4</accession>
<dbReference type="SMART" id="SM01150">
    <property type="entry name" value="DUF1338"/>
    <property type="match status" value="1"/>
</dbReference>
<evidence type="ECO:0000256" key="7">
    <source>
        <dbReference type="ARBA" id="ARBA00035045"/>
    </source>
</evidence>
<dbReference type="EC" id="1.13.11.93" evidence="6"/>
<evidence type="ECO:0000313" key="9">
    <source>
        <dbReference type="Proteomes" id="UP000286985"/>
    </source>
</evidence>
<comment type="caution">
    <text evidence="8">The sequence shown here is derived from an EMBL/GenBank/DDBJ whole genome shotgun (WGS) entry which is preliminary data.</text>
</comment>
<dbReference type="CDD" id="cd16350">
    <property type="entry name" value="VOC_like"/>
    <property type="match status" value="1"/>
</dbReference>
<dbReference type="Pfam" id="PF07063">
    <property type="entry name" value="HGLS"/>
    <property type="match status" value="1"/>
</dbReference>
<dbReference type="InterPro" id="IPR009770">
    <property type="entry name" value="HGLS"/>
</dbReference>
<evidence type="ECO:0000256" key="3">
    <source>
        <dbReference type="ARBA" id="ARBA00023002"/>
    </source>
</evidence>
<evidence type="ECO:0000256" key="2">
    <source>
        <dbReference type="ARBA" id="ARBA00022964"/>
    </source>
</evidence>
<dbReference type="EMBL" id="PIPU01000001">
    <property type="protein sequence ID" value="RUO49849.1"/>
    <property type="molecule type" value="Genomic_DNA"/>
</dbReference>
<dbReference type="Gene3D" id="3.10.180.50">
    <property type="match status" value="1"/>
</dbReference>
<evidence type="ECO:0000313" key="8">
    <source>
        <dbReference type="EMBL" id="RUO49849.1"/>
    </source>
</evidence>
<evidence type="ECO:0000256" key="4">
    <source>
        <dbReference type="ARBA" id="ARBA00023004"/>
    </source>
</evidence>
<organism evidence="8 9">
    <name type="scientific">Pseudidiomarina donghaiensis</name>
    <dbReference type="NCBI Taxonomy" id="519452"/>
    <lineage>
        <taxon>Bacteria</taxon>
        <taxon>Pseudomonadati</taxon>
        <taxon>Pseudomonadota</taxon>
        <taxon>Gammaproteobacteria</taxon>
        <taxon>Alteromonadales</taxon>
        <taxon>Idiomarinaceae</taxon>
        <taxon>Pseudidiomarina</taxon>
    </lineage>
</organism>
<dbReference type="RefSeq" id="WP_092838738.1">
    <property type="nucleotide sequence ID" value="NZ_FPCF01000001.1"/>
</dbReference>
<dbReference type="PANTHER" id="PTHR31136:SF5">
    <property type="entry name" value="2-OXOADIPATE DIOXYGENASE_DECARBOXYLASE, CHLOROPLASTIC"/>
    <property type="match status" value="1"/>
</dbReference>
<dbReference type="STRING" id="519452.SAMN04488139_1158"/>
<dbReference type="PANTHER" id="PTHR31136">
    <property type="entry name" value="DUF1338 DOMAIN-CONTAINING PROTEIN"/>
    <property type="match status" value="1"/>
</dbReference>
<keyword evidence="2" id="KW-0223">Dioxygenase</keyword>
<comment type="cofactor">
    <cofactor evidence="1">
        <name>Fe(2+)</name>
        <dbReference type="ChEBI" id="CHEBI:29033"/>
    </cofactor>
</comment>
<sequence>MSQSVEQFFDNLWNDYIQLAPSAAKVHEVLGQGRTIINDHVAFRTFNIAPVRLQALAAHFEAMGYKACGDYQFEAKKLVAKHYEHSDPKLPKIFISELLVEEFSPKLQQIVQALVAQINPAEVANPEFLYSGAHWQISSADYEQLLEESEYAAWMVAFGFRANHFTVNVNELPDYESLEQVNQTLKEAGFRLNTSGGEIKGSSDVFLEQSSTMADHTAVRFSDMEKVIPSCFYEFAKRYEIAPNQLYTGFVAASADKIFESTNARAETAAEQGDNA</sequence>
<reference evidence="9" key="1">
    <citation type="journal article" date="2018" name="Front. Microbiol.">
        <title>Genome-Based Analysis Reveals the Taxonomy and Diversity of the Family Idiomarinaceae.</title>
        <authorList>
            <person name="Liu Y."/>
            <person name="Lai Q."/>
            <person name="Shao Z."/>
        </authorList>
    </citation>
    <scope>NUCLEOTIDE SEQUENCE [LARGE SCALE GENOMIC DNA]</scope>
    <source>
        <strain evidence="9">908033</strain>
    </source>
</reference>
<proteinExistence type="inferred from homology"/>
<evidence type="ECO:0000256" key="5">
    <source>
        <dbReference type="ARBA" id="ARBA00035013"/>
    </source>
</evidence>
<protein>
    <recommendedName>
        <fullName evidence="6">2-oxoadipate dioxygenase/decarboxylase</fullName>
        <ecNumber evidence="6">1.13.11.93</ecNumber>
    </recommendedName>
    <alternativeName>
        <fullName evidence="7">2-hydroxyglutarate synthase</fullName>
    </alternativeName>
</protein>
<keyword evidence="4" id="KW-0408">Iron</keyword>
<evidence type="ECO:0000256" key="6">
    <source>
        <dbReference type="ARBA" id="ARBA00035023"/>
    </source>
</evidence>
<evidence type="ECO:0000256" key="1">
    <source>
        <dbReference type="ARBA" id="ARBA00001954"/>
    </source>
</evidence>
<name>A0A432XMD4_9GAMM</name>
<dbReference type="AlphaFoldDB" id="A0A432XMD4"/>
<dbReference type="OrthoDB" id="506370at2"/>
<comment type="similarity">
    <text evidence="5">Belongs to the 2-oxoadipate dioxygenase/decarboxylase family.</text>
</comment>
<keyword evidence="3" id="KW-0560">Oxidoreductase</keyword>
<dbReference type="GO" id="GO:0051213">
    <property type="term" value="F:dioxygenase activity"/>
    <property type="evidence" value="ECO:0007669"/>
    <property type="project" value="UniProtKB-KW"/>
</dbReference>